<dbReference type="InterPro" id="IPR003594">
    <property type="entry name" value="HATPase_dom"/>
</dbReference>
<dbReference type="InterPro" id="IPR036890">
    <property type="entry name" value="HATPase_C_sf"/>
</dbReference>
<evidence type="ECO:0000256" key="4">
    <source>
        <dbReference type="ARBA" id="ARBA00022777"/>
    </source>
</evidence>
<dbReference type="GO" id="GO:0016020">
    <property type="term" value="C:membrane"/>
    <property type="evidence" value="ECO:0007669"/>
    <property type="project" value="InterPro"/>
</dbReference>
<keyword evidence="6" id="KW-0472">Membrane</keyword>
<dbReference type="GO" id="GO:0000155">
    <property type="term" value="F:phosphorelay sensor kinase activity"/>
    <property type="evidence" value="ECO:0007669"/>
    <property type="project" value="InterPro"/>
</dbReference>
<dbReference type="Gene3D" id="3.30.565.10">
    <property type="entry name" value="Histidine kinase-like ATPase, C-terminal domain"/>
    <property type="match status" value="1"/>
</dbReference>
<dbReference type="RefSeq" id="WP_135346790.1">
    <property type="nucleotide sequence ID" value="NZ_SRJD01000001.1"/>
</dbReference>
<keyword evidence="4 8" id="KW-0418">Kinase</keyword>
<dbReference type="EC" id="2.7.13.3" evidence="2"/>
<dbReference type="PANTHER" id="PTHR24421">
    <property type="entry name" value="NITRATE/NITRITE SENSOR PROTEIN NARX-RELATED"/>
    <property type="match status" value="1"/>
</dbReference>
<protein>
    <recommendedName>
        <fullName evidence="2">histidine kinase</fullName>
        <ecNumber evidence="2">2.7.13.3</ecNumber>
    </recommendedName>
</protein>
<feature type="transmembrane region" description="Helical" evidence="6">
    <location>
        <begin position="61"/>
        <end position="79"/>
    </location>
</feature>
<dbReference type="SUPFAM" id="SSF55874">
    <property type="entry name" value="ATPase domain of HSP90 chaperone/DNA topoisomerase II/histidine kinase"/>
    <property type="match status" value="1"/>
</dbReference>
<dbReference type="SMART" id="SM00387">
    <property type="entry name" value="HATPase_c"/>
    <property type="match status" value="1"/>
</dbReference>
<feature type="transmembrane region" description="Helical" evidence="6">
    <location>
        <begin position="132"/>
        <end position="150"/>
    </location>
</feature>
<evidence type="ECO:0000256" key="6">
    <source>
        <dbReference type="SAM" id="Phobius"/>
    </source>
</evidence>
<proteinExistence type="predicted"/>
<dbReference type="CDD" id="cd16917">
    <property type="entry name" value="HATPase_UhpB-NarQ-NarX-like"/>
    <property type="match status" value="1"/>
</dbReference>
<comment type="catalytic activity">
    <reaction evidence="1">
        <text>ATP + protein L-histidine = ADP + protein N-phospho-L-histidine.</text>
        <dbReference type="EC" id="2.7.13.3"/>
    </reaction>
</comment>
<organism evidence="8 9">
    <name type="scientific">Sporolactobacillus shoreae</name>
    <dbReference type="NCBI Taxonomy" id="1465501"/>
    <lineage>
        <taxon>Bacteria</taxon>
        <taxon>Bacillati</taxon>
        <taxon>Bacillota</taxon>
        <taxon>Bacilli</taxon>
        <taxon>Bacillales</taxon>
        <taxon>Sporolactobacillaceae</taxon>
        <taxon>Sporolactobacillus</taxon>
    </lineage>
</organism>
<dbReference type="Gene3D" id="1.20.5.1930">
    <property type="match status" value="1"/>
</dbReference>
<dbReference type="PANTHER" id="PTHR24421:SF63">
    <property type="entry name" value="SENSOR HISTIDINE KINASE DESK"/>
    <property type="match status" value="1"/>
</dbReference>
<evidence type="ECO:0000313" key="8">
    <source>
        <dbReference type="EMBL" id="TGB00144.1"/>
    </source>
</evidence>
<dbReference type="Pfam" id="PF02518">
    <property type="entry name" value="HATPase_c"/>
    <property type="match status" value="1"/>
</dbReference>
<dbReference type="GO" id="GO:0046983">
    <property type="term" value="F:protein dimerization activity"/>
    <property type="evidence" value="ECO:0007669"/>
    <property type="project" value="InterPro"/>
</dbReference>
<gene>
    <name evidence="8" type="ORF">E4665_00250</name>
</gene>
<feature type="domain" description="Histidine kinase/HSP90-like ATPase" evidence="7">
    <location>
        <begin position="274"/>
        <end position="364"/>
    </location>
</feature>
<evidence type="ECO:0000256" key="3">
    <source>
        <dbReference type="ARBA" id="ARBA00022679"/>
    </source>
</evidence>
<dbReference type="AlphaFoldDB" id="A0A4Z0GRV2"/>
<dbReference type="InterPro" id="IPR050482">
    <property type="entry name" value="Sensor_HK_TwoCompSys"/>
</dbReference>
<keyword evidence="9" id="KW-1185">Reference proteome</keyword>
<dbReference type="InterPro" id="IPR011712">
    <property type="entry name" value="Sig_transdc_His_kin_sub3_dim/P"/>
</dbReference>
<evidence type="ECO:0000256" key="2">
    <source>
        <dbReference type="ARBA" id="ARBA00012438"/>
    </source>
</evidence>
<sequence>MKLFPKRTGPYPYIWALLVFPQYFYNVLQTGQLTDRLIGVGAGLILLYVFRQMYWLENWNLVFHFLLGIAVLCIVALVSDPSMLFYGFLFVLMFGYADQVAQLVVGLTGLTIAFMIVSFFTEGSPFVFLRQFQFVVFLVEVIAPIAIFIFERTKRLHHQLDDANERIVALTKEQERNRFARDLHDTLGHTLTMIIMKSELAARLIERDDKKAKKELSEIEIVSREALRQARDLVSSVRDRSLSEEFEEAKHFLEEKGVSVTIDIPDRWTMLRKADESMVALAFREAVTNVVRHSAAEHCHISGMEAHGKVVLEVRDDGVGMQNKDTGGNGLNTMRERMKLIGGQAVILPEIKGTAVRFLLPQKK</sequence>
<dbReference type="EMBL" id="SRJD01000001">
    <property type="protein sequence ID" value="TGB00144.1"/>
    <property type="molecule type" value="Genomic_DNA"/>
</dbReference>
<name>A0A4Z0GRV2_9BACL</name>
<evidence type="ECO:0000256" key="1">
    <source>
        <dbReference type="ARBA" id="ARBA00000085"/>
    </source>
</evidence>
<keyword evidence="3" id="KW-0808">Transferase</keyword>
<evidence type="ECO:0000259" key="7">
    <source>
        <dbReference type="SMART" id="SM00387"/>
    </source>
</evidence>
<accession>A0A4Z0GRV2</accession>
<comment type="caution">
    <text evidence="8">The sequence shown here is derived from an EMBL/GenBank/DDBJ whole genome shotgun (WGS) entry which is preliminary data.</text>
</comment>
<evidence type="ECO:0000313" key="9">
    <source>
        <dbReference type="Proteomes" id="UP000298347"/>
    </source>
</evidence>
<feature type="transmembrane region" description="Helical" evidence="6">
    <location>
        <begin position="37"/>
        <end position="55"/>
    </location>
</feature>
<reference evidence="8 9" key="1">
    <citation type="journal article" date="2015" name="Int. J. Syst. Evol. Microbiol.">
        <title>Sporolactobacillus shoreae sp. nov. and Sporolactobacillus spathodeae sp. nov., two spore-forming lactic acid bacteria isolated from tree barks in Thailand.</title>
        <authorList>
            <person name="Thamacharoensuk T."/>
            <person name="Kitahara M."/>
            <person name="Ohkuma M."/>
            <person name="Thongchul N."/>
            <person name="Tanasupawat S."/>
        </authorList>
    </citation>
    <scope>NUCLEOTIDE SEQUENCE [LARGE SCALE GENOMIC DNA]</scope>
    <source>
        <strain evidence="8 9">BK92</strain>
    </source>
</reference>
<keyword evidence="6" id="KW-1133">Transmembrane helix</keyword>
<feature type="transmembrane region" description="Helical" evidence="6">
    <location>
        <begin position="100"/>
        <end position="120"/>
    </location>
</feature>
<dbReference type="Pfam" id="PF07730">
    <property type="entry name" value="HisKA_3"/>
    <property type="match status" value="1"/>
</dbReference>
<evidence type="ECO:0000256" key="5">
    <source>
        <dbReference type="ARBA" id="ARBA00023012"/>
    </source>
</evidence>
<keyword evidence="5" id="KW-0902">Two-component regulatory system</keyword>
<dbReference type="OrthoDB" id="9797605at2"/>
<dbReference type="Proteomes" id="UP000298347">
    <property type="component" value="Unassembled WGS sequence"/>
</dbReference>
<keyword evidence="6" id="KW-0812">Transmembrane</keyword>